<dbReference type="Pfam" id="PF13769">
    <property type="entry name" value="Virulence_fact"/>
    <property type="match status" value="1"/>
</dbReference>
<dbReference type="AlphaFoldDB" id="A0A8T6R948"/>
<dbReference type="EMBL" id="SAYU02000111">
    <property type="protein sequence ID" value="NHA70224.1"/>
    <property type="molecule type" value="Genomic_DNA"/>
</dbReference>
<keyword evidence="3" id="KW-1185">Reference proteome</keyword>
<gene>
    <name evidence="2" type="ORF">EPD83_019535</name>
</gene>
<dbReference type="RefSeq" id="WP_164896506.1">
    <property type="nucleotide sequence ID" value="NZ_SAYU02000111.1"/>
</dbReference>
<reference evidence="2" key="1">
    <citation type="submission" date="2020-03" db="EMBL/GenBank/DDBJ databases">
        <title>Phycicoccus flavus sp. nov., a novel endophytic actinobacterium isolated from branch of Kandelia candel.</title>
        <authorList>
            <person name="Tuo L."/>
        </authorList>
    </citation>
    <scope>NUCLEOTIDE SEQUENCE</scope>
    <source>
        <strain evidence="2">CMS6Z-2</strain>
    </source>
</reference>
<organism evidence="2 3">
    <name type="scientific">Phycicoccus flavus</name>
    <dbReference type="NCBI Taxonomy" id="2502783"/>
    <lineage>
        <taxon>Bacteria</taxon>
        <taxon>Bacillati</taxon>
        <taxon>Actinomycetota</taxon>
        <taxon>Actinomycetes</taxon>
        <taxon>Micrococcales</taxon>
        <taxon>Intrasporangiaceae</taxon>
        <taxon>Phycicoccus</taxon>
    </lineage>
</organism>
<comment type="caution">
    <text evidence="2">The sequence shown here is derived from an EMBL/GenBank/DDBJ whole genome shotgun (WGS) entry which is preliminary data.</text>
</comment>
<evidence type="ECO:0000313" key="3">
    <source>
        <dbReference type="Proteomes" id="UP000287866"/>
    </source>
</evidence>
<name>A0A8T6R948_9MICO</name>
<evidence type="ECO:0000259" key="1">
    <source>
        <dbReference type="Pfam" id="PF13769"/>
    </source>
</evidence>
<accession>A0A8T6R948</accession>
<sequence length="108" mass="11981">MSPRETGPQLSVIWWQDLPAQVVARDAARSARAELHPRFQRAIDRAAMGGGLAGADEYMEHWRTVTRPCGPDLDAEVAAEVAALEQAHPKERVEEIVRAVRDAREDTP</sequence>
<feature type="domain" description="Virulence factor" evidence="1">
    <location>
        <begin position="14"/>
        <end position="97"/>
    </location>
</feature>
<protein>
    <recommendedName>
        <fullName evidence="1">Virulence factor domain-containing protein</fullName>
    </recommendedName>
</protein>
<proteinExistence type="predicted"/>
<dbReference type="Proteomes" id="UP000287866">
    <property type="component" value="Unassembled WGS sequence"/>
</dbReference>
<dbReference type="InterPro" id="IPR025989">
    <property type="entry name" value="Virulence_F_dom"/>
</dbReference>
<evidence type="ECO:0000313" key="2">
    <source>
        <dbReference type="EMBL" id="NHA70224.1"/>
    </source>
</evidence>